<dbReference type="HOGENOM" id="CLU_1551784_0_0_2"/>
<keyword evidence="3" id="KW-1185">Reference proteome</keyword>
<dbReference type="AlphaFoldDB" id="C7NSF5"/>
<evidence type="ECO:0000313" key="2">
    <source>
        <dbReference type="EMBL" id="ACV12042.1"/>
    </source>
</evidence>
<dbReference type="EMBL" id="CP001687">
    <property type="protein sequence ID" value="ACV12042.1"/>
    <property type="molecule type" value="Genomic_DNA"/>
</dbReference>
<gene>
    <name evidence="2" type="ordered locus">Huta_1872</name>
</gene>
<reference evidence="2 3" key="1">
    <citation type="journal article" date="2009" name="Stand. Genomic Sci.">
        <title>Complete genome sequence of Halorhabdus utahensis type strain (AX-2).</title>
        <authorList>
            <person name="Anderson I."/>
            <person name="Tindall B.J."/>
            <person name="Pomrenke H."/>
            <person name="Goker M."/>
            <person name="Lapidus A."/>
            <person name="Nolan M."/>
            <person name="Copeland A."/>
            <person name="Glavina Del Rio T."/>
            <person name="Chen F."/>
            <person name="Tice H."/>
            <person name="Cheng J.F."/>
            <person name="Lucas S."/>
            <person name="Chertkov O."/>
            <person name="Bruce D."/>
            <person name="Brettin T."/>
            <person name="Detter J.C."/>
            <person name="Han C."/>
            <person name="Goodwin L."/>
            <person name="Land M."/>
            <person name="Hauser L."/>
            <person name="Chang Y.J."/>
            <person name="Jeffries C.D."/>
            <person name="Pitluck S."/>
            <person name="Pati A."/>
            <person name="Mavromatis K."/>
            <person name="Ivanova N."/>
            <person name="Ovchinnikova G."/>
            <person name="Chen A."/>
            <person name="Palaniappan K."/>
            <person name="Chain P."/>
            <person name="Rohde M."/>
            <person name="Bristow J."/>
            <person name="Eisen J.A."/>
            <person name="Markowitz V."/>
            <person name="Hugenholtz P."/>
            <person name="Kyrpides N.C."/>
            <person name="Klenk H.P."/>
        </authorList>
    </citation>
    <scope>NUCLEOTIDE SEQUENCE [LARGE SCALE GENOMIC DNA]</scope>
    <source>
        <strain evidence="3">DSM 12940 / JCM 11049 / AX-2</strain>
    </source>
</reference>
<dbReference type="GeneID" id="8384163"/>
<protein>
    <recommendedName>
        <fullName evidence="4">Gluconate 2-dehydrogenase subunit 3 family protein</fullName>
    </recommendedName>
</protein>
<feature type="compositionally biased region" description="Acidic residues" evidence="1">
    <location>
        <begin position="29"/>
        <end position="38"/>
    </location>
</feature>
<sequence length="181" mass="19208">MSHELTRRDAIAALSAVGASLAGCTAPAADDEQADAGEEPSLSDHDRETLSAAAEVLYPDGVTEIEPFVARYAGGRTADRPEHAEGIADAVAYLDEYCQAWYESDFAALSPDERDEALRRMGAEKADPDPNGGDTERLRYFVINDLLLALYASPTGGELVGIENPPGHPGGLASYQRGPES</sequence>
<name>C7NSF5_HALUD</name>
<dbReference type="InterPro" id="IPR006311">
    <property type="entry name" value="TAT_signal"/>
</dbReference>
<organism evidence="2 3">
    <name type="scientific">Halorhabdus utahensis (strain DSM 12940 / JCM 11049 / AX-2)</name>
    <dbReference type="NCBI Taxonomy" id="519442"/>
    <lineage>
        <taxon>Archaea</taxon>
        <taxon>Methanobacteriati</taxon>
        <taxon>Methanobacteriota</taxon>
        <taxon>Stenosarchaea group</taxon>
        <taxon>Halobacteria</taxon>
        <taxon>Halobacteriales</taxon>
        <taxon>Haloarculaceae</taxon>
        <taxon>Halorhabdus</taxon>
    </lineage>
</organism>
<feature type="region of interest" description="Disordered" evidence="1">
    <location>
        <begin position="24"/>
        <end position="50"/>
    </location>
</feature>
<proteinExistence type="predicted"/>
<feature type="region of interest" description="Disordered" evidence="1">
    <location>
        <begin position="161"/>
        <end position="181"/>
    </location>
</feature>
<dbReference type="PROSITE" id="PS51318">
    <property type="entry name" value="TAT"/>
    <property type="match status" value="1"/>
</dbReference>
<accession>C7NSF5</accession>
<dbReference type="eggNOG" id="arCOG04549">
    <property type="taxonomic scope" value="Archaea"/>
</dbReference>
<dbReference type="Proteomes" id="UP000002071">
    <property type="component" value="Chromosome"/>
</dbReference>
<evidence type="ECO:0000256" key="1">
    <source>
        <dbReference type="SAM" id="MobiDB-lite"/>
    </source>
</evidence>
<dbReference type="PROSITE" id="PS51257">
    <property type="entry name" value="PROKAR_LIPOPROTEIN"/>
    <property type="match status" value="1"/>
</dbReference>
<dbReference type="KEGG" id="hut:Huta_1872"/>
<dbReference type="OrthoDB" id="198474at2157"/>
<evidence type="ECO:0008006" key="4">
    <source>
        <dbReference type="Google" id="ProtNLM"/>
    </source>
</evidence>
<evidence type="ECO:0000313" key="3">
    <source>
        <dbReference type="Proteomes" id="UP000002071"/>
    </source>
</evidence>
<dbReference type="RefSeq" id="WP_015789614.1">
    <property type="nucleotide sequence ID" value="NC_013158.1"/>
</dbReference>
<dbReference type="InterPro" id="IPR027056">
    <property type="entry name" value="Gluconate_2DH_su3"/>
</dbReference>
<dbReference type="STRING" id="519442.Huta_1872"/>
<dbReference type="Pfam" id="PF13618">
    <property type="entry name" value="Gluconate_2-dh3"/>
    <property type="match status" value="1"/>
</dbReference>